<dbReference type="EC" id="5.6.2.3" evidence="1"/>
<feature type="compositionally biased region" description="Basic residues" evidence="2">
    <location>
        <begin position="79"/>
        <end position="90"/>
    </location>
</feature>
<dbReference type="PANTHER" id="PTHR47642:SF5">
    <property type="entry name" value="ATP-DEPENDENT DNA HELICASE"/>
    <property type="match status" value="1"/>
</dbReference>
<keyword evidence="1" id="KW-0233">DNA recombination</keyword>
<name>A0A8C4NJN1_EPTBU</name>
<dbReference type="PANTHER" id="PTHR47642">
    <property type="entry name" value="ATP-DEPENDENT DNA HELICASE"/>
    <property type="match status" value="1"/>
</dbReference>
<feature type="compositionally biased region" description="Polar residues" evidence="2">
    <location>
        <begin position="91"/>
        <end position="104"/>
    </location>
</feature>
<dbReference type="AlphaFoldDB" id="A0A8C4NJN1"/>
<evidence type="ECO:0000313" key="5">
    <source>
        <dbReference type="Proteomes" id="UP000694388"/>
    </source>
</evidence>
<keyword evidence="1" id="KW-0378">Hydrolase</keyword>
<evidence type="ECO:0000313" key="4">
    <source>
        <dbReference type="Ensembl" id="ENSEBUP00000007748.1"/>
    </source>
</evidence>
<keyword evidence="1" id="KW-0227">DNA damage</keyword>
<dbReference type="SUPFAM" id="SSF52540">
    <property type="entry name" value="P-loop containing nucleoside triphosphate hydrolases"/>
    <property type="match status" value="1"/>
</dbReference>
<reference evidence="4" key="2">
    <citation type="submission" date="2025-09" db="UniProtKB">
        <authorList>
            <consortium name="Ensembl"/>
        </authorList>
    </citation>
    <scope>IDENTIFICATION</scope>
</reference>
<dbReference type="GO" id="GO:0006281">
    <property type="term" value="P:DNA repair"/>
    <property type="evidence" value="ECO:0007669"/>
    <property type="project" value="UniProtKB-KW"/>
</dbReference>
<dbReference type="InterPro" id="IPR010285">
    <property type="entry name" value="DNA_helicase_pif1-like_DEAD"/>
</dbReference>
<keyword evidence="1" id="KW-0547">Nucleotide-binding</keyword>
<reference evidence="4" key="1">
    <citation type="submission" date="2025-08" db="UniProtKB">
        <authorList>
            <consortium name="Ensembl"/>
        </authorList>
    </citation>
    <scope>IDENTIFICATION</scope>
</reference>
<keyword evidence="1" id="KW-0347">Helicase</keyword>
<accession>A0A8C4NJN1</accession>
<dbReference type="Proteomes" id="UP000694388">
    <property type="component" value="Unplaced"/>
</dbReference>
<sequence length="453" mass="51216">MSRTKPGTKMENKERHKPRRRRSHRLNFLPKQGSLKQKALPSQAEAEAHGTIKAKSLQKASSRARPQPKLTEPAEAKNFRRPQPQRKPSRTQRSAEQLPSTPFSNPALPTLPKHEQRKVPFLFLFRPPPAPGVTHDSWPRAPSPAQPRVGGSLPASQSLDYRSLDSDSLNTLRTQLGHVKLVIIDEISMVGNKMLNFIHKRLQEITGSSQVFGGISIIVVGDFFQLRPVCDSYIFANIDKDYGPLATNLWQTHFQMFELHEIMRQRDDLQFAQLLNRLREGRQTPADLQLLRTRCPKDSVFGEMSSVSSVCSRRFNQVLDDPRKTMQLHTNLQLALGLRYDLCVNVNVEDGLTNGAACVVTRFALPQSSSNTASGVAEVVRTQFPLRPAAAKTIHRSQGDTLDKLVIDLDGRKMRRIHYVGLSHVKSLDQLYILNLNEDKIRLSKDVQQHMET</sequence>
<protein>
    <recommendedName>
        <fullName evidence="1">ATP-dependent DNA helicase</fullName>
        <ecNumber evidence="1">5.6.2.3</ecNumber>
    </recommendedName>
</protein>
<dbReference type="Pfam" id="PF05970">
    <property type="entry name" value="PIF1"/>
    <property type="match status" value="1"/>
</dbReference>
<feature type="region of interest" description="Disordered" evidence="2">
    <location>
        <begin position="132"/>
        <end position="157"/>
    </location>
</feature>
<dbReference type="GO" id="GO:0016787">
    <property type="term" value="F:hydrolase activity"/>
    <property type="evidence" value="ECO:0007669"/>
    <property type="project" value="UniProtKB-KW"/>
</dbReference>
<evidence type="ECO:0000259" key="3">
    <source>
        <dbReference type="Pfam" id="PF05970"/>
    </source>
</evidence>
<keyword evidence="1" id="KW-0234">DNA repair</keyword>
<dbReference type="GO" id="GO:0043139">
    <property type="term" value="F:5'-3' DNA helicase activity"/>
    <property type="evidence" value="ECO:0007669"/>
    <property type="project" value="UniProtKB-EC"/>
</dbReference>
<keyword evidence="5" id="KW-1185">Reference proteome</keyword>
<evidence type="ECO:0000256" key="1">
    <source>
        <dbReference type="RuleBase" id="RU363044"/>
    </source>
</evidence>
<comment type="cofactor">
    <cofactor evidence="1">
        <name>Mg(2+)</name>
        <dbReference type="ChEBI" id="CHEBI:18420"/>
    </cofactor>
</comment>
<keyword evidence="1" id="KW-0067">ATP-binding</keyword>
<dbReference type="InterPro" id="IPR027417">
    <property type="entry name" value="P-loop_NTPase"/>
</dbReference>
<dbReference type="GO" id="GO:0005524">
    <property type="term" value="F:ATP binding"/>
    <property type="evidence" value="ECO:0007669"/>
    <property type="project" value="UniProtKB-KW"/>
</dbReference>
<proteinExistence type="inferred from homology"/>
<dbReference type="Gene3D" id="3.40.50.300">
    <property type="entry name" value="P-loop containing nucleotide triphosphate hydrolases"/>
    <property type="match status" value="1"/>
</dbReference>
<evidence type="ECO:0000256" key="2">
    <source>
        <dbReference type="SAM" id="MobiDB-lite"/>
    </source>
</evidence>
<feature type="domain" description="DNA helicase Pif1-like DEAD-box helicase" evidence="3">
    <location>
        <begin position="171"/>
        <end position="283"/>
    </location>
</feature>
<dbReference type="Ensembl" id="ENSEBUT00000008236.1">
    <property type="protein sequence ID" value="ENSEBUP00000007748.1"/>
    <property type="gene ID" value="ENSEBUG00000005051.1"/>
</dbReference>
<feature type="region of interest" description="Disordered" evidence="2">
    <location>
        <begin position="1"/>
        <end position="112"/>
    </location>
</feature>
<dbReference type="InterPro" id="IPR051055">
    <property type="entry name" value="PIF1_helicase"/>
</dbReference>
<comment type="catalytic activity">
    <reaction evidence="1">
        <text>ATP + H2O = ADP + phosphate + H(+)</text>
        <dbReference type="Rhea" id="RHEA:13065"/>
        <dbReference type="ChEBI" id="CHEBI:15377"/>
        <dbReference type="ChEBI" id="CHEBI:15378"/>
        <dbReference type="ChEBI" id="CHEBI:30616"/>
        <dbReference type="ChEBI" id="CHEBI:43474"/>
        <dbReference type="ChEBI" id="CHEBI:456216"/>
        <dbReference type="EC" id="5.6.2.3"/>
    </reaction>
</comment>
<feature type="compositionally biased region" description="Basic residues" evidence="2">
    <location>
        <begin position="15"/>
        <end position="25"/>
    </location>
</feature>
<dbReference type="GO" id="GO:0000723">
    <property type="term" value="P:telomere maintenance"/>
    <property type="evidence" value="ECO:0007669"/>
    <property type="project" value="InterPro"/>
</dbReference>
<dbReference type="GO" id="GO:0006310">
    <property type="term" value="P:DNA recombination"/>
    <property type="evidence" value="ECO:0007669"/>
    <property type="project" value="UniProtKB-KW"/>
</dbReference>
<comment type="similarity">
    <text evidence="1">Belongs to the helicase family.</text>
</comment>
<dbReference type="GeneTree" id="ENSGT00940000164296"/>
<organism evidence="4 5">
    <name type="scientific">Eptatretus burgeri</name>
    <name type="common">Inshore hagfish</name>
    <dbReference type="NCBI Taxonomy" id="7764"/>
    <lineage>
        <taxon>Eukaryota</taxon>
        <taxon>Metazoa</taxon>
        <taxon>Chordata</taxon>
        <taxon>Craniata</taxon>
        <taxon>Vertebrata</taxon>
        <taxon>Cyclostomata</taxon>
        <taxon>Myxini</taxon>
        <taxon>Myxiniformes</taxon>
        <taxon>Myxinidae</taxon>
        <taxon>Eptatretinae</taxon>
        <taxon>Eptatretus</taxon>
    </lineage>
</organism>